<dbReference type="GO" id="GO:0004092">
    <property type="term" value="F:carnitine O-acetyltransferase activity"/>
    <property type="evidence" value="ECO:0007669"/>
    <property type="project" value="TreeGrafter"/>
</dbReference>
<dbReference type="InterPro" id="IPR042231">
    <property type="entry name" value="Cho/carn_acyl_trans_2"/>
</dbReference>
<sequence length="624" mass="70378">MGQVKVWMVKSCTNLTLVAGRTRTNQKELPKMPVPPLKQTFELYLSVLESIVKNEELKHTKELVEEFLKAGGVGERLQRGLERRAHNTVNWSTDDYLKNDLLDNRKPVVVRSNFGILFTRKDIEKKHDQIRCAAEFIASILDIKTKIDNNTLPVDNMEGQPLCMKQYEQVISSCRIPGLKTDSLLFNAKSSNPPKHISVVHNCQFFVLNVYNSDGTPLTVEQLCVQLDRICNSSPETNLESVGILTTQQRDIWSKAYFNVVLDKTNRESLSAIQSSIFIVCLDRAMTPVLDEIMYRKSGILQMLHGGGSHWNSGNRWFDKGLQVIIGEDGTWGINSSHATADGSVLMNMCDHVVANMKNPQMMQSAVKDLPVPQKLHFNITPQIKKDIEDAKQHIDTMVQNLDLRVMVFDHFGKNFIKAKKMSPDAFLQMALQLAYYRIHQQCCATMEPASLRMFRLGRVAVIHSNSMASAAFVKAFDDPKKQDLEKVDLLEKAIKEHRRQTKMVIHGQAIGIHLLGLMLQAVGENMSVPGIFTETSYAKAFDFQLSTSQVTSKTGCLPCIGPEEPGIYDVSYSIMDNHIDCTVSYLEPSNACERKNPTIFINAMKDALLDMRTLLEHTLTVKL</sequence>
<keyword evidence="2 6" id="KW-0808">Transferase</keyword>
<comment type="similarity">
    <text evidence="1">Belongs to the carnitine/choline acetyltransferase family.</text>
</comment>
<keyword evidence="3" id="KW-0012">Acyltransferase</keyword>
<organism evidence="6 7">
    <name type="scientific">Channa argus</name>
    <name type="common">Northern snakehead</name>
    <name type="synonym">Ophicephalus argus</name>
    <dbReference type="NCBI Taxonomy" id="215402"/>
    <lineage>
        <taxon>Eukaryota</taxon>
        <taxon>Metazoa</taxon>
        <taxon>Chordata</taxon>
        <taxon>Craniata</taxon>
        <taxon>Vertebrata</taxon>
        <taxon>Euteleostomi</taxon>
        <taxon>Actinopterygii</taxon>
        <taxon>Neopterygii</taxon>
        <taxon>Teleostei</taxon>
        <taxon>Neoteleostei</taxon>
        <taxon>Acanthomorphata</taxon>
        <taxon>Anabantaria</taxon>
        <taxon>Anabantiformes</taxon>
        <taxon>Channoidei</taxon>
        <taxon>Channidae</taxon>
        <taxon>Channa</taxon>
    </lineage>
</organism>
<dbReference type="InterPro" id="IPR023213">
    <property type="entry name" value="CAT-like_dom_sf"/>
</dbReference>
<protein>
    <submittedName>
        <fullName evidence="6">Carnitine O-acetyltransferase</fullName>
    </submittedName>
</protein>
<evidence type="ECO:0000256" key="2">
    <source>
        <dbReference type="ARBA" id="ARBA00022679"/>
    </source>
</evidence>
<evidence type="ECO:0000313" key="6">
    <source>
        <dbReference type="EMBL" id="KAF3691401.1"/>
    </source>
</evidence>
<dbReference type="AlphaFoldDB" id="A0A6G1PM43"/>
<dbReference type="EMBL" id="CM015717">
    <property type="protein sequence ID" value="KAF3691401.1"/>
    <property type="molecule type" value="Genomic_DNA"/>
</dbReference>
<dbReference type="Pfam" id="PF00755">
    <property type="entry name" value="Carn_acyltransf"/>
    <property type="match status" value="1"/>
</dbReference>
<feature type="domain" description="Choline/carnitine acyltransferase" evidence="5">
    <location>
        <begin position="32"/>
        <end position="605"/>
    </location>
</feature>
<keyword evidence="7" id="KW-1185">Reference proteome</keyword>
<evidence type="ECO:0000259" key="5">
    <source>
        <dbReference type="Pfam" id="PF00755"/>
    </source>
</evidence>
<proteinExistence type="inferred from homology"/>
<evidence type="ECO:0000313" key="7">
    <source>
        <dbReference type="Proteomes" id="UP000503349"/>
    </source>
</evidence>
<accession>A0A6G1PM43</accession>
<evidence type="ECO:0000256" key="1">
    <source>
        <dbReference type="ARBA" id="ARBA00005232"/>
    </source>
</evidence>
<dbReference type="PANTHER" id="PTHR22589:SF50">
    <property type="entry name" value="CARNITINE O-ACETYLTRANSFERASE"/>
    <property type="match status" value="1"/>
</dbReference>
<reference evidence="7" key="2">
    <citation type="submission" date="2019-02" db="EMBL/GenBank/DDBJ databases">
        <title>Opniocepnalus argus Var Kimnra genome.</title>
        <authorList>
            <person name="Zhou C."/>
            <person name="Xiao S."/>
        </authorList>
    </citation>
    <scope>NUCLEOTIDE SEQUENCE [LARGE SCALE GENOMIC DNA]</scope>
</reference>
<dbReference type="InterPro" id="IPR039551">
    <property type="entry name" value="Cho/carn_acyl_trans"/>
</dbReference>
<gene>
    <name evidence="6" type="ORF">EXN66_Car007076</name>
</gene>
<evidence type="ECO:0000256" key="3">
    <source>
        <dbReference type="ARBA" id="ARBA00023315"/>
    </source>
</evidence>
<dbReference type="SUPFAM" id="SSF52777">
    <property type="entry name" value="CoA-dependent acyltransferases"/>
    <property type="match status" value="2"/>
</dbReference>
<dbReference type="GO" id="GO:0019254">
    <property type="term" value="P:carnitine metabolic process, CoA-linked"/>
    <property type="evidence" value="ECO:0007669"/>
    <property type="project" value="TreeGrafter"/>
</dbReference>
<name>A0A6G1PM43_CHAAH</name>
<dbReference type="Gene3D" id="3.30.559.70">
    <property type="entry name" value="Choline/Carnitine o-acyltransferase, domain 2"/>
    <property type="match status" value="1"/>
</dbReference>
<dbReference type="FunFam" id="3.30.559.70:FF:000002">
    <property type="entry name" value="Carnitine O-acetyltransferase"/>
    <property type="match status" value="1"/>
</dbReference>
<dbReference type="PANTHER" id="PTHR22589">
    <property type="entry name" value="CARNITINE O-ACYLTRANSFERASE"/>
    <property type="match status" value="1"/>
</dbReference>
<dbReference type="Proteomes" id="UP000503349">
    <property type="component" value="Chromosome 6"/>
</dbReference>
<reference evidence="6 7" key="1">
    <citation type="submission" date="2019-02" db="EMBL/GenBank/DDBJ databases">
        <title>Opniocepnalus argus genome.</title>
        <authorList>
            <person name="Zhou C."/>
            <person name="Xiao S."/>
        </authorList>
    </citation>
    <scope>NUCLEOTIDE SEQUENCE [LARGE SCALE GENOMIC DNA]</scope>
    <source>
        <strain evidence="6">OARG1902GOOAL</strain>
        <tissue evidence="6">Muscle</tissue>
    </source>
</reference>
<dbReference type="Gene3D" id="3.30.559.10">
    <property type="entry name" value="Chloramphenicol acetyltransferase-like domain"/>
    <property type="match status" value="1"/>
</dbReference>
<dbReference type="GO" id="GO:0005777">
    <property type="term" value="C:peroxisome"/>
    <property type="evidence" value="ECO:0007669"/>
    <property type="project" value="TreeGrafter"/>
</dbReference>
<evidence type="ECO:0000256" key="4">
    <source>
        <dbReference type="PIRSR" id="PIRSR600542-1"/>
    </source>
</evidence>
<feature type="active site" description="Proton acceptor" evidence="4">
    <location>
        <position position="338"/>
    </location>
</feature>
<dbReference type="InterPro" id="IPR000542">
    <property type="entry name" value="Carn_acyl_trans"/>
</dbReference>